<dbReference type="Proteomes" id="UP001448207">
    <property type="component" value="Unassembled WGS sequence"/>
</dbReference>
<organism evidence="1 2">
    <name type="scientific">Phycomyces blakesleeanus</name>
    <dbReference type="NCBI Taxonomy" id="4837"/>
    <lineage>
        <taxon>Eukaryota</taxon>
        <taxon>Fungi</taxon>
        <taxon>Fungi incertae sedis</taxon>
        <taxon>Mucoromycota</taxon>
        <taxon>Mucoromycotina</taxon>
        <taxon>Mucoromycetes</taxon>
        <taxon>Mucorales</taxon>
        <taxon>Phycomycetaceae</taxon>
        <taxon>Phycomyces</taxon>
    </lineage>
</organism>
<keyword evidence="2" id="KW-1185">Reference proteome</keyword>
<gene>
    <name evidence="1" type="ORF">J3Q64DRAFT_1695917</name>
</gene>
<dbReference type="PANTHER" id="PTHR28250:SF1">
    <property type="entry name" value="CYTOCHROME B PRE-MRNA-PROCESSING PROTEIN 6"/>
    <property type="match status" value="1"/>
</dbReference>
<dbReference type="InterPro" id="IPR037653">
    <property type="entry name" value="Cbp6"/>
</dbReference>
<proteinExistence type="predicted"/>
<evidence type="ECO:0000313" key="1">
    <source>
        <dbReference type="EMBL" id="KAL0091776.1"/>
    </source>
</evidence>
<dbReference type="EMBL" id="JBCLYO010000003">
    <property type="protein sequence ID" value="KAL0091776.1"/>
    <property type="molecule type" value="Genomic_DNA"/>
</dbReference>
<dbReference type="Pfam" id="PF20180">
    <property type="entry name" value="UQCC2_CBP6"/>
    <property type="match status" value="1"/>
</dbReference>
<name>A0ABR3B9H9_PHYBL</name>
<sequence length="122" mass="14149">MSQAARNELQTLYRSYLRLVRDWPADKVRPNRDMKQILAKRVEETFRRPLESEQEPFDFADAKRQLKALEMLLDNEFKTKYPLSDKILKPAGNPNYYSGLVSSLEATKDGKKGPLARLFGTQ</sequence>
<dbReference type="PANTHER" id="PTHR28250">
    <property type="entry name" value="CYTOCHROME B PRE-MRNA-PROCESSING PROTEIN 6"/>
    <property type="match status" value="1"/>
</dbReference>
<comment type="caution">
    <text evidence="1">The sequence shown here is derived from an EMBL/GenBank/DDBJ whole genome shotgun (WGS) entry which is preliminary data.</text>
</comment>
<accession>A0ABR3B9H9</accession>
<reference evidence="1 2" key="1">
    <citation type="submission" date="2024-04" db="EMBL/GenBank/DDBJ databases">
        <title>Symmetric and asymmetric DNA N6-adenine methylation regulates different biological responses in Mucorales.</title>
        <authorList>
            <consortium name="Lawrence Berkeley National Laboratory"/>
            <person name="Lax C."/>
            <person name="Mondo S.J."/>
            <person name="Osorio-Concepcion M."/>
            <person name="Muszewska A."/>
            <person name="Corrochano-Luque M."/>
            <person name="Gutierrez G."/>
            <person name="Riley R."/>
            <person name="Lipzen A."/>
            <person name="Guo J."/>
            <person name="Hundley H."/>
            <person name="Amirebrahimi M."/>
            <person name="Ng V."/>
            <person name="Lorenzo-Gutierrez D."/>
            <person name="Binder U."/>
            <person name="Yang J."/>
            <person name="Song Y."/>
            <person name="Canovas D."/>
            <person name="Navarro E."/>
            <person name="Freitag M."/>
            <person name="Gabaldon T."/>
            <person name="Grigoriev I.V."/>
            <person name="Corrochano L.M."/>
            <person name="Nicolas F.E."/>
            <person name="Garre V."/>
        </authorList>
    </citation>
    <scope>NUCLEOTIDE SEQUENCE [LARGE SCALE GENOMIC DNA]</scope>
    <source>
        <strain evidence="1 2">L51</strain>
    </source>
</reference>
<evidence type="ECO:0000313" key="2">
    <source>
        <dbReference type="Proteomes" id="UP001448207"/>
    </source>
</evidence>
<protein>
    <submittedName>
        <fullName evidence="1">Uncharacterized protein</fullName>
    </submittedName>
</protein>